<feature type="compositionally biased region" description="Basic and acidic residues" evidence="1">
    <location>
        <begin position="329"/>
        <end position="346"/>
    </location>
</feature>
<dbReference type="AlphaFoldDB" id="A0A0A9WIA4"/>
<organism evidence="2">
    <name type="scientific">Lygus hesperus</name>
    <name type="common">Western plant bug</name>
    <dbReference type="NCBI Taxonomy" id="30085"/>
    <lineage>
        <taxon>Eukaryota</taxon>
        <taxon>Metazoa</taxon>
        <taxon>Ecdysozoa</taxon>
        <taxon>Arthropoda</taxon>
        <taxon>Hexapoda</taxon>
        <taxon>Insecta</taxon>
        <taxon>Pterygota</taxon>
        <taxon>Neoptera</taxon>
        <taxon>Paraneoptera</taxon>
        <taxon>Hemiptera</taxon>
        <taxon>Heteroptera</taxon>
        <taxon>Panheteroptera</taxon>
        <taxon>Cimicomorpha</taxon>
        <taxon>Miridae</taxon>
        <taxon>Mirini</taxon>
        <taxon>Lygus</taxon>
    </lineage>
</organism>
<feature type="compositionally biased region" description="Low complexity" evidence="1">
    <location>
        <begin position="251"/>
        <end position="265"/>
    </location>
</feature>
<feature type="compositionally biased region" description="Polar residues" evidence="1">
    <location>
        <begin position="301"/>
        <end position="327"/>
    </location>
</feature>
<feature type="compositionally biased region" description="Gly residues" evidence="1">
    <location>
        <begin position="60"/>
        <end position="77"/>
    </location>
</feature>
<dbReference type="EMBL" id="GBHO01037351">
    <property type="protein sequence ID" value="JAG06253.1"/>
    <property type="molecule type" value="Transcribed_RNA"/>
</dbReference>
<sequence>GQGPSTGGPGSQPSGYLGGPGIAGGYPDSGPGDSRYPGGSPGSTPGRYPGSQVGPDGRLGLPGGAPGGPGDAPGGPGAVCPSVDCATGEVEGGETQAQSSVHYEGNETRALASSQGKVGTGVAQTQVSGTYSGTGAFSAQAQTSDNSKSAQSQIQGNGQGATSTAQGMAGKAQTQAQVQVATETGATQAESQTNGGNFGTNTQVQAGTEGGLADAQSKGPGSTSSQAQIGFLPYDGKNDEQKAPFKGGGTASAQSSGLSGQSQSQIQGTFKYGISYSGAAQAGSGTTKDMTFPKLSLPGSLYNTTNASRKNGTTSVRKEYNNQQVGESNVRKNETHESETQGKKDGTPQGPSHTPPSANQQDGTPPRNDFEEDYEDDDYEDEEEEEESVPPMLSTRSRGNIFNTLTTTSTTTTIKPTVEIRHTSSPTQTQQVIIAQDSKHDTLVIQDSSSHLKKGDVFKAGEEVPGSGGYKIPSGFRGRVTSVAGDKTGVSAEHGGQAQTQTVVISPGSGKVQVAQPWNQAEHLNTKESYRRYPQEHPSHRSNLPKYTFTSGQNGLHRPQEGKSYDSFVTVTNSVTGQLKTGQKEEDKKYAHTYYTKSSTCGYFTFTCTAVSGSNGRTKICKPRPQTNPDGTPCF</sequence>
<feature type="compositionally biased region" description="Polar residues" evidence="1">
    <location>
        <begin position="349"/>
        <end position="363"/>
    </location>
</feature>
<evidence type="ECO:0000256" key="1">
    <source>
        <dbReference type="SAM" id="MobiDB-lite"/>
    </source>
</evidence>
<feature type="compositionally biased region" description="Acidic residues" evidence="1">
    <location>
        <begin position="370"/>
        <end position="388"/>
    </location>
</feature>
<accession>A0A0A9WIA4</accession>
<feature type="region of interest" description="Disordered" evidence="1">
    <location>
        <begin position="534"/>
        <end position="564"/>
    </location>
</feature>
<reference evidence="2" key="2">
    <citation type="submission" date="2014-07" db="EMBL/GenBank/DDBJ databases">
        <authorList>
            <person name="Hull J."/>
        </authorList>
    </citation>
    <scope>NUCLEOTIDE SEQUENCE</scope>
</reference>
<gene>
    <name evidence="2" type="ORF">CM83_31820</name>
</gene>
<protein>
    <submittedName>
        <fullName evidence="2">Uncharacterized protein</fullName>
    </submittedName>
</protein>
<feature type="compositionally biased region" description="Polar residues" evidence="1">
    <location>
        <begin position="191"/>
        <end position="206"/>
    </location>
</feature>
<feature type="compositionally biased region" description="Gly residues" evidence="1">
    <location>
        <begin position="1"/>
        <end position="24"/>
    </location>
</feature>
<name>A0A0A9WIA4_LYGHE</name>
<reference evidence="2" key="1">
    <citation type="journal article" date="2014" name="PLoS ONE">
        <title>Transcriptome-Based Identification of ABC Transporters in the Western Tarnished Plant Bug Lygus hesperus.</title>
        <authorList>
            <person name="Hull J.J."/>
            <person name="Chaney K."/>
            <person name="Geib S.M."/>
            <person name="Fabrick J.A."/>
            <person name="Brent C.S."/>
            <person name="Walsh D."/>
            <person name="Lavine L.C."/>
        </authorList>
    </citation>
    <scope>NUCLEOTIDE SEQUENCE</scope>
</reference>
<feature type="region of interest" description="Disordered" evidence="1">
    <location>
        <begin position="278"/>
        <end position="400"/>
    </location>
</feature>
<feature type="compositionally biased region" description="Polar residues" evidence="1">
    <location>
        <begin position="219"/>
        <end position="228"/>
    </location>
</feature>
<feature type="non-terminal residue" evidence="2">
    <location>
        <position position="1"/>
    </location>
</feature>
<feature type="compositionally biased region" description="Polar residues" evidence="1">
    <location>
        <begin position="111"/>
        <end position="166"/>
    </location>
</feature>
<evidence type="ECO:0000313" key="2">
    <source>
        <dbReference type="EMBL" id="JAG06253.1"/>
    </source>
</evidence>
<feature type="compositionally biased region" description="Low complexity" evidence="1">
    <location>
        <begin position="169"/>
        <end position="190"/>
    </location>
</feature>
<proteinExistence type="predicted"/>
<feature type="region of interest" description="Disordered" evidence="1">
    <location>
        <begin position="1"/>
        <end position="265"/>
    </location>
</feature>